<dbReference type="OMA" id="QNRHAHT"/>
<dbReference type="PANTHER" id="PTHR34657">
    <property type="entry name" value="EMBRYO SAC DEVELOPMENT ARREST 6"/>
    <property type="match status" value="1"/>
</dbReference>
<dbReference type="EMBL" id="KI392078">
    <property type="protein sequence ID" value="ERN18898.1"/>
    <property type="molecule type" value="Genomic_DNA"/>
</dbReference>
<evidence type="ECO:0000313" key="2">
    <source>
        <dbReference type="EMBL" id="ERN18898.1"/>
    </source>
</evidence>
<feature type="region of interest" description="Disordered" evidence="1">
    <location>
        <begin position="1"/>
        <end position="25"/>
    </location>
</feature>
<dbReference type="AlphaFoldDB" id="U5DEQ7"/>
<proteinExistence type="predicted"/>
<dbReference type="Proteomes" id="UP000017836">
    <property type="component" value="Unassembled WGS sequence"/>
</dbReference>
<name>U5DEQ7_AMBTC</name>
<protein>
    <submittedName>
        <fullName evidence="2">Uncharacterized protein</fullName>
    </submittedName>
</protein>
<evidence type="ECO:0000313" key="3">
    <source>
        <dbReference type="Proteomes" id="UP000017836"/>
    </source>
</evidence>
<keyword evidence="3" id="KW-1185">Reference proteome</keyword>
<accession>U5DEQ7</accession>
<dbReference type="eggNOG" id="ENOG502S43B">
    <property type="taxonomic scope" value="Eukaryota"/>
</dbReference>
<dbReference type="Gramene" id="ERN18898">
    <property type="protein sequence ID" value="ERN18898"/>
    <property type="gene ID" value="AMTR_s00067p00161830"/>
</dbReference>
<organism evidence="2 3">
    <name type="scientific">Amborella trichopoda</name>
    <dbReference type="NCBI Taxonomy" id="13333"/>
    <lineage>
        <taxon>Eukaryota</taxon>
        <taxon>Viridiplantae</taxon>
        <taxon>Streptophyta</taxon>
        <taxon>Embryophyta</taxon>
        <taxon>Tracheophyta</taxon>
        <taxon>Spermatophyta</taxon>
        <taxon>Magnoliopsida</taxon>
        <taxon>Amborellales</taxon>
        <taxon>Amborellaceae</taxon>
        <taxon>Amborella</taxon>
    </lineage>
</organism>
<dbReference type="PANTHER" id="PTHR34657:SF4">
    <property type="entry name" value="EMBRYO SAC DEVELOPMENT ARREST 6"/>
    <property type="match status" value="1"/>
</dbReference>
<gene>
    <name evidence="2" type="ORF">AMTR_s00067p00161830</name>
</gene>
<dbReference type="HOGENOM" id="CLU_097404_1_0_1"/>
<evidence type="ECO:0000256" key="1">
    <source>
        <dbReference type="SAM" id="MobiDB-lite"/>
    </source>
</evidence>
<reference evidence="3" key="1">
    <citation type="journal article" date="2013" name="Science">
        <title>The Amborella genome and the evolution of flowering plants.</title>
        <authorList>
            <consortium name="Amborella Genome Project"/>
        </authorList>
    </citation>
    <scope>NUCLEOTIDE SEQUENCE [LARGE SCALE GENOMIC DNA]</scope>
</reference>
<sequence>MSSDTRASKKRKTKNGDFDAEVSRSQCEAERDNRLLACYLAHEFLSRGTLFGRSWSRAAGSSRAEPSHVRRGGDGDRQIYANVAEMMKSDDVHLPGIVNPTQLASWLRS</sequence>